<keyword evidence="5" id="KW-0479">Metal-binding</keyword>
<dbReference type="Gene3D" id="3.30.300.150">
    <property type="entry name" value="DNA polymerase III, tau subunit, domain V"/>
    <property type="match status" value="1"/>
</dbReference>
<dbReference type="InterPro" id="IPR021029">
    <property type="entry name" value="DNA_pol_III_tau_dom-5"/>
</dbReference>
<evidence type="ECO:0000256" key="11">
    <source>
        <dbReference type="RuleBase" id="RU364063"/>
    </source>
</evidence>
<dbReference type="InterPro" id="IPR045085">
    <property type="entry name" value="HLD_clamp_pol_III_gamma_tau"/>
</dbReference>
<dbReference type="PANTHER" id="PTHR11669">
    <property type="entry name" value="REPLICATION FACTOR C / DNA POLYMERASE III GAMMA-TAU SUBUNIT"/>
    <property type="match status" value="1"/>
</dbReference>
<protein>
    <recommendedName>
        <fullName evidence="11">DNA polymerase III subunit gamma/tau</fullName>
        <ecNumber evidence="11">2.7.7.7</ecNumber>
    </recommendedName>
</protein>
<dbReference type="OrthoDB" id="9810148at2"/>
<evidence type="ECO:0000256" key="7">
    <source>
        <dbReference type="ARBA" id="ARBA00022833"/>
    </source>
</evidence>
<dbReference type="Gene3D" id="1.20.272.10">
    <property type="match status" value="1"/>
</dbReference>
<dbReference type="InterPro" id="IPR038249">
    <property type="entry name" value="PolIII_tau_V_sf"/>
</dbReference>
<dbReference type="GO" id="GO:0003887">
    <property type="term" value="F:DNA-directed DNA polymerase activity"/>
    <property type="evidence" value="ECO:0007669"/>
    <property type="project" value="UniProtKB-KW"/>
</dbReference>
<dbReference type="AlphaFoldDB" id="A0A0W0TUZ6"/>
<dbReference type="Gene3D" id="1.10.8.60">
    <property type="match status" value="1"/>
</dbReference>
<dbReference type="InterPro" id="IPR001270">
    <property type="entry name" value="ClpA/B"/>
</dbReference>
<dbReference type="InterPro" id="IPR012763">
    <property type="entry name" value="DNA_pol_III_sug/sutau_N"/>
</dbReference>
<dbReference type="PRINTS" id="PR00300">
    <property type="entry name" value="CLPPROTEASEA"/>
</dbReference>
<dbReference type="EC" id="2.7.7.7" evidence="11"/>
<dbReference type="Pfam" id="PF12169">
    <property type="entry name" value="DNA_pol3_gamma3"/>
    <property type="match status" value="1"/>
</dbReference>
<dbReference type="PATRIC" id="fig|45065.4.peg.1346"/>
<dbReference type="InterPro" id="IPR022754">
    <property type="entry name" value="DNA_pol_III_gamma-3"/>
</dbReference>
<dbReference type="Proteomes" id="UP000054785">
    <property type="component" value="Unassembled WGS sequence"/>
</dbReference>
<evidence type="ECO:0000313" key="12">
    <source>
        <dbReference type="EMBL" id="KTC99310.1"/>
    </source>
</evidence>
<dbReference type="SUPFAM" id="SSF48019">
    <property type="entry name" value="post-AAA+ oligomerization domain-like"/>
    <property type="match status" value="1"/>
</dbReference>
<dbReference type="CDD" id="cd18137">
    <property type="entry name" value="HLD_clamp_pol_III_gamma_tau"/>
    <property type="match status" value="1"/>
</dbReference>
<dbReference type="InterPro" id="IPR027417">
    <property type="entry name" value="P-loop_NTPase"/>
</dbReference>
<dbReference type="PANTHER" id="PTHR11669:SF0">
    <property type="entry name" value="PROTEIN STICHEL-LIKE 2"/>
    <property type="match status" value="1"/>
</dbReference>
<dbReference type="EMBL" id="LNYC01000045">
    <property type="protein sequence ID" value="KTC99310.1"/>
    <property type="molecule type" value="Genomic_DNA"/>
</dbReference>
<evidence type="ECO:0000256" key="9">
    <source>
        <dbReference type="ARBA" id="ARBA00022932"/>
    </source>
</evidence>
<reference evidence="12 13" key="1">
    <citation type="submission" date="2015-11" db="EMBL/GenBank/DDBJ databases">
        <title>Genomic analysis of 38 Legionella species identifies large and diverse effector repertoires.</title>
        <authorList>
            <person name="Burstein D."/>
            <person name="Amaro F."/>
            <person name="Zusman T."/>
            <person name="Lifshitz Z."/>
            <person name="Cohen O."/>
            <person name="Gilbert J.A."/>
            <person name="Pupko T."/>
            <person name="Shuman H.A."/>
            <person name="Segal G."/>
        </authorList>
    </citation>
    <scope>NUCLEOTIDE SEQUENCE [LARGE SCALE GENOMIC DNA]</scope>
    <source>
        <strain evidence="12 13">ATCC 49504</strain>
    </source>
</reference>
<sequence>MTRCALARKWRPRTFRELLGQDSLTRALEHSLSANRLHHAYLFTGTRGVGKTSVARLLAKALNCEKGITSEPCLTCDSCLSIEQGTFVDLVEIDGASRTRVEDTREILENIAYAPVAGRFRIYLIDEVHMLSQHSFNALLKTLEEPPAHVKFFLATTDPQKIPQTVLSRCLQFVLRPIDADCIAGHMRHVLTEECIDFEEAGVTLLARAARGSMRDGLSLLDQAIATGGGRVMETCIREMLGITRENHAISILRALAAGDALALLQEGRAIATGGGHFQHVLEELLHALHQMAVCQALDNQDPFGETASEILELAKRFTPEDTQLCYQMALRAVEDIHLAPTLAAGFDMLVLRMLLFKPAPVVNLPVTGAMASEPAPKVHETVEPAAAVVDAPKAAPVATPTLTAPAVASADETEWQTLLSALKLSGLALTAAENAAFGGKSGSSVRLLVANGHHSLFTPAVRKRIADAMSLYFGETLSLLVEIGETADASPAKLREKRQEHRAESAVVALENDPLFQKIRTEFSAEVVKNSITACEDHL</sequence>
<keyword evidence="9 11" id="KW-0239">DNA-directed DNA polymerase</keyword>
<dbReference type="RefSeq" id="WP_028386853.1">
    <property type="nucleotide sequence ID" value="NZ_CAAAHN010000032.1"/>
</dbReference>
<dbReference type="Pfam" id="PF13177">
    <property type="entry name" value="DNA_pol3_delta2"/>
    <property type="match status" value="1"/>
</dbReference>
<keyword evidence="6 11" id="KW-0547">Nucleotide-binding</keyword>
<keyword evidence="3 11" id="KW-0548">Nucleotidyltransferase</keyword>
<evidence type="ECO:0000256" key="6">
    <source>
        <dbReference type="ARBA" id="ARBA00022741"/>
    </source>
</evidence>
<keyword evidence="4 11" id="KW-0235">DNA replication</keyword>
<dbReference type="InterPro" id="IPR003593">
    <property type="entry name" value="AAA+_ATPase"/>
</dbReference>
<dbReference type="CDD" id="cd00009">
    <property type="entry name" value="AAA"/>
    <property type="match status" value="1"/>
</dbReference>
<dbReference type="GO" id="GO:0009360">
    <property type="term" value="C:DNA polymerase III complex"/>
    <property type="evidence" value="ECO:0007669"/>
    <property type="project" value="InterPro"/>
</dbReference>
<dbReference type="SMART" id="SM00382">
    <property type="entry name" value="AAA"/>
    <property type="match status" value="1"/>
</dbReference>
<keyword evidence="8 11" id="KW-0067">ATP-binding</keyword>
<evidence type="ECO:0000256" key="10">
    <source>
        <dbReference type="ARBA" id="ARBA00049244"/>
    </source>
</evidence>
<evidence type="ECO:0000256" key="3">
    <source>
        <dbReference type="ARBA" id="ARBA00022695"/>
    </source>
</evidence>
<dbReference type="InterPro" id="IPR050238">
    <property type="entry name" value="DNA_Rep/Repair_Clamp_Loader"/>
</dbReference>
<comment type="subunit">
    <text evidence="11">DNA polymerase III contains a core (composed of alpha, epsilon and theta chains) that associates with a tau subunit. This core dimerizes to form the POLIII' complex. PolIII' associates with the gamma complex (composed of gamma, delta, delta', psi and chi chains) and with the beta chain to form the complete DNA polymerase III complex.</text>
</comment>
<dbReference type="NCBIfam" id="TIGR02397">
    <property type="entry name" value="dnaX_nterm"/>
    <property type="match status" value="1"/>
</dbReference>
<dbReference type="InterPro" id="IPR008921">
    <property type="entry name" value="DNA_pol3_clamp-load_cplx_C"/>
</dbReference>
<dbReference type="GO" id="GO:0005524">
    <property type="term" value="F:ATP binding"/>
    <property type="evidence" value="ECO:0007669"/>
    <property type="project" value="UniProtKB-KW"/>
</dbReference>
<dbReference type="FunFam" id="3.40.50.300:FF:000014">
    <property type="entry name" value="DNA polymerase III subunit gamma/tau"/>
    <property type="match status" value="1"/>
</dbReference>
<organism evidence="12 13">
    <name type="scientific">Legionella geestiana</name>
    <dbReference type="NCBI Taxonomy" id="45065"/>
    <lineage>
        <taxon>Bacteria</taxon>
        <taxon>Pseudomonadati</taxon>
        <taxon>Pseudomonadota</taxon>
        <taxon>Gammaproteobacteria</taxon>
        <taxon>Legionellales</taxon>
        <taxon>Legionellaceae</taxon>
        <taxon>Legionella</taxon>
    </lineage>
</organism>
<comment type="similarity">
    <text evidence="1 11">Belongs to the DnaX/STICHEL family.</text>
</comment>
<dbReference type="Pfam" id="PF12170">
    <property type="entry name" value="DNA_pol3_tau_5"/>
    <property type="match status" value="1"/>
</dbReference>
<comment type="function">
    <text evidence="11">DNA polymerase III is a complex, multichain enzyme responsible for most of the replicative synthesis in bacteria. This DNA polymerase also exhibits 3' to 5' exonuclease activity.</text>
</comment>
<accession>A0A0W0TUZ6</accession>
<evidence type="ECO:0000256" key="4">
    <source>
        <dbReference type="ARBA" id="ARBA00022705"/>
    </source>
</evidence>
<dbReference type="GO" id="GO:0006261">
    <property type="term" value="P:DNA-templated DNA replication"/>
    <property type="evidence" value="ECO:0007669"/>
    <property type="project" value="TreeGrafter"/>
</dbReference>
<evidence type="ECO:0000313" key="13">
    <source>
        <dbReference type="Proteomes" id="UP000054785"/>
    </source>
</evidence>
<proteinExistence type="inferred from homology"/>
<name>A0A0W0TUZ6_9GAMM</name>
<dbReference type="FunFam" id="1.10.8.60:FF:000013">
    <property type="entry name" value="DNA polymerase III subunit gamma/tau"/>
    <property type="match status" value="1"/>
</dbReference>
<keyword evidence="2 11" id="KW-0808">Transferase</keyword>
<gene>
    <name evidence="11 12" type="primary">dnaX</name>
    <name evidence="12" type="ORF">Lgee_1248</name>
</gene>
<evidence type="ECO:0000256" key="5">
    <source>
        <dbReference type="ARBA" id="ARBA00022723"/>
    </source>
</evidence>
<keyword evidence="13" id="KW-1185">Reference proteome</keyword>
<comment type="catalytic activity">
    <reaction evidence="10 11">
        <text>DNA(n) + a 2'-deoxyribonucleoside 5'-triphosphate = DNA(n+1) + diphosphate</text>
        <dbReference type="Rhea" id="RHEA:22508"/>
        <dbReference type="Rhea" id="RHEA-COMP:17339"/>
        <dbReference type="Rhea" id="RHEA-COMP:17340"/>
        <dbReference type="ChEBI" id="CHEBI:33019"/>
        <dbReference type="ChEBI" id="CHEBI:61560"/>
        <dbReference type="ChEBI" id="CHEBI:173112"/>
        <dbReference type="EC" id="2.7.7.7"/>
    </reaction>
</comment>
<dbReference type="STRING" id="45065.Lgee_1248"/>
<dbReference type="Gene3D" id="3.40.50.300">
    <property type="entry name" value="P-loop containing nucleotide triphosphate hydrolases"/>
    <property type="match status" value="1"/>
</dbReference>
<dbReference type="GO" id="GO:0003677">
    <property type="term" value="F:DNA binding"/>
    <property type="evidence" value="ECO:0007669"/>
    <property type="project" value="InterPro"/>
</dbReference>
<keyword evidence="7" id="KW-0862">Zinc</keyword>
<evidence type="ECO:0000256" key="1">
    <source>
        <dbReference type="ARBA" id="ARBA00006360"/>
    </source>
</evidence>
<dbReference type="GO" id="GO:0046872">
    <property type="term" value="F:metal ion binding"/>
    <property type="evidence" value="ECO:0007669"/>
    <property type="project" value="UniProtKB-KW"/>
</dbReference>
<evidence type="ECO:0000256" key="2">
    <source>
        <dbReference type="ARBA" id="ARBA00022679"/>
    </source>
</evidence>
<comment type="caution">
    <text evidence="12">The sequence shown here is derived from an EMBL/GenBank/DDBJ whole genome shotgun (WGS) entry which is preliminary data.</text>
</comment>
<dbReference type="SUPFAM" id="SSF52540">
    <property type="entry name" value="P-loop containing nucleoside triphosphate hydrolases"/>
    <property type="match status" value="1"/>
</dbReference>
<evidence type="ECO:0000256" key="8">
    <source>
        <dbReference type="ARBA" id="ARBA00022840"/>
    </source>
</evidence>
<dbReference type="Pfam" id="PF22608">
    <property type="entry name" value="DNAX_ATPase_lid"/>
    <property type="match status" value="1"/>
</dbReference>